<evidence type="ECO:0000313" key="1">
    <source>
        <dbReference type="EMBL" id="AFZ49023.1"/>
    </source>
</evidence>
<dbReference type="EMBL" id="CP003944">
    <property type="protein sequence ID" value="AFZ49023.1"/>
    <property type="molecule type" value="Genomic_DNA"/>
</dbReference>
<dbReference type="OrthoDB" id="436703at2"/>
<proteinExistence type="predicted"/>
<name>K9YSC9_DACS8</name>
<organism evidence="1 2">
    <name type="scientific">Dactylococcopsis salina (strain PCC 8305)</name>
    <name type="common">Myxobactron salinum</name>
    <dbReference type="NCBI Taxonomy" id="13035"/>
    <lineage>
        <taxon>Bacteria</taxon>
        <taxon>Bacillati</taxon>
        <taxon>Cyanobacteriota</taxon>
        <taxon>Cyanophyceae</taxon>
        <taxon>Nodosilineales</taxon>
        <taxon>Cymatolegaceae</taxon>
        <taxon>Dactylococcopsis</taxon>
    </lineage>
</organism>
<dbReference type="HOGENOM" id="CLU_2057521_0_0_3"/>
<gene>
    <name evidence="1" type="ORF">Dacsa_0211</name>
</gene>
<protein>
    <submittedName>
        <fullName evidence="1">Uncharacterized protein</fullName>
    </submittedName>
</protein>
<evidence type="ECO:0000313" key="2">
    <source>
        <dbReference type="Proteomes" id="UP000010482"/>
    </source>
</evidence>
<dbReference type="PATRIC" id="fig|13035.3.peg.245"/>
<keyword evidence="2" id="KW-1185">Reference proteome</keyword>
<dbReference type="Proteomes" id="UP000010482">
    <property type="component" value="Chromosome"/>
</dbReference>
<dbReference type="RefSeq" id="WP_015228036.1">
    <property type="nucleotide sequence ID" value="NC_019780.1"/>
</dbReference>
<dbReference type="KEGG" id="dsl:Dacsa_0211"/>
<reference evidence="1" key="1">
    <citation type="submission" date="2012-04" db="EMBL/GenBank/DDBJ databases">
        <title>Finished genome of Dactylococcopsis salina PCC 8305.</title>
        <authorList>
            <consortium name="US DOE Joint Genome Institute"/>
            <person name="Gugger M."/>
            <person name="Coursin T."/>
            <person name="Rippka R."/>
            <person name="Tandeau De Marsac N."/>
            <person name="Huntemann M."/>
            <person name="Wei C.-L."/>
            <person name="Han J."/>
            <person name="Detter J.C."/>
            <person name="Han C."/>
            <person name="Tapia R."/>
            <person name="Daligault H."/>
            <person name="Chen A."/>
            <person name="Krypides N."/>
            <person name="Mavromatis K."/>
            <person name="Markowitz V."/>
            <person name="Szeto E."/>
            <person name="Ivanova N."/>
            <person name="Ovchinnikova G."/>
            <person name="Pagani I."/>
            <person name="Pati A."/>
            <person name="Goodwin L."/>
            <person name="Peters L."/>
            <person name="Pitluck S."/>
            <person name="Woyke T."/>
            <person name="Kerfeld C."/>
        </authorList>
    </citation>
    <scope>NUCLEOTIDE SEQUENCE [LARGE SCALE GENOMIC DNA]</scope>
    <source>
        <strain evidence="1">PCC 8305</strain>
    </source>
</reference>
<dbReference type="eggNOG" id="ENOG502ZAUU">
    <property type="taxonomic scope" value="Bacteria"/>
</dbReference>
<sequence>MTRLFKLESYPNCCQDAHLFEKSIEHLSPDENSLPLNYKRFLANHQHYPYLPQPLFVDELPNSLTFNSHSPSPQHLGEEVTDGEDKQLFIIPDTIDLMTLSSRLGGEKRNPTLFLFIDN</sequence>
<dbReference type="AlphaFoldDB" id="K9YSC9"/>
<accession>K9YSC9</accession>